<keyword evidence="2" id="KW-1133">Transmembrane helix</keyword>
<feature type="compositionally biased region" description="Basic and acidic residues" evidence="1">
    <location>
        <begin position="205"/>
        <end position="226"/>
    </location>
</feature>
<accession>K8Y8D3</accession>
<gene>
    <name evidence="3" type="ORF">LSS_14597</name>
</gene>
<evidence type="ECO:0000313" key="3">
    <source>
        <dbReference type="EMBL" id="EKT85980.1"/>
    </source>
</evidence>
<keyword evidence="2" id="KW-0472">Membrane</keyword>
<feature type="region of interest" description="Disordered" evidence="1">
    <location>
        <begin position="39"/>
        <end position="173"/>
    </location>
</feature>
<feature type="compositionally biased region" description="Basic residues" evidence="1">
    <location>
        <begin position="155"/>
        <end position="173"/>
    </location>
</feature>
<dbReference type="EMBL" id="CP006694">
    <property type="protein sequence ID" value="EKT85980.1"/>
    <property type="molecule type" value="Genomic_DNA"/>
</dbReference>
<evidence type="ECO:0000256" key="2">
    <source>
        <dbReference type="SAM" id="Phobius"/>
    </source>
</evidence>
<dbReference type="Proteomes" id="UP000035800">
    <property type="component" value="Chromosome I"/>
</dbReference>
<dbReference type="STRING" id="758847.LSS_14597"/>
<evidence type="ECO:0000256" key="1">
    <source>
        <dbReference type="SAM" id="MobiDB-lite"/>
    </source>
</evidence>
<feature type="transmembrane region" description="Helical" evidence="2">
    <location>
        <begin position="6"/>
        <end position="28"/>
    </location>
</feature>
<feature type="compositionally biased region" description="Basic residues" evidence="1">
    <location>
        <begin position="194"/>
        <end position="204"/>
    </location>
</feature>
<reference evidence="3 4" key="2">
    <citation type="journal article" date="2014" name="Emerg. Microbes Infect.">
        <title>Potential impact on kidney infection: a whole-genome analysis of Leptospira santarosai serovar Shermani.</title>
        <authorList>
            <person name="Chou L.F."/>
            <person name="Chen T.W."/>
            <person name="Ko Y.C."/>
            <person name="Pan M.J."/>
            <person name="Tian Y.C."/>
            <person name="Chiu C.H."/>
            <person name="Tang P."/>
            <person name="Hung C.C."/>
            <person name="Yang C.W."/>
        </authorList>
    </citation>
    <scope>NUCLEOTIDE SEQUENCE</scope>
    <source>
        <strain evidence="3 4">LT 821</strain>
    </source>
</reference>
<dbReference type="KEGG" id="lst:LSS_14597"/>
<organism evidence="3 4">
    <name type="scientific">Leptospira santarosai serovar Shermani str. LT 821</name>
    <dbReference type="NCBI Taxonomy" id="758847"/>
    <lineage>
        <taxon>Bacteria</taxon>
        <taxon>Pseudomonadati</taxon>
        <taxon>Spirochaetota</taxon>
        <taxon>Spirochaetia</taxon>
        <taxon>Leptospirales</taxon>
        <taxon>Leptospiraceae</taxon>
        <taxon>Leptospira</taxon>
    </lineage>
</organism>
<evidence type="ECO:0000313" key="4">
    <source>
        <dbReference type="Proteomes" id="UP000035800"/>
    </source>
</evidence>
<feature type="compositionally biased region" description="Basic and acidic residues" evidence="1">
    <location>
        <begin position="85"/>
        <end position="154"/>
    </location>
</feature>
<name>K8Y8D3_9LEPT</name>
<proteinExistence type="predicted"/>
<dbReference type="PATRIC" id="fig|758847.3.peg.3054"/>
<dbReference type="AlphaFoldDB" id="K8Y8D3"/>
<keyword evidence="2" id="KW-0812">Transmembrane</keyword>
<feature type="region of interest" description="Disordered" evidence="1">
    <location>
        <begin position="194"/>
        <end position="226"/>
    </location>
</feature>
<protein>
    <submittedName>
        <fullName evidence="3">Uncharacterized protein</fullName>
    </submittedName>
</protein>
<sequence length="226" mass="26569">MRRDQLKILLSGILVLLLGSLIVYSYLFREDISRFLKKKESGEVSNNSKTDRVILSPEMNSEPPLSPNDLNGLPTKDLGSEESSVNEKDFPSKENKIPQEGERSEERKTQTPKDKLPEEKWTKDETRAIQDYPVEKMKNVRDEREKKSDLEVQSRHIKKKTKMKKRSSLKTGKRIRSLETRVDRLEKKLGISNIKKKHKTHKTDRRSLEKRVRKLEKEMERLKSKE</sequence>
<reference evidence="3 4" key="1">
    <citation type="journal article" date="2012" name="Gene">
        <title>Sequence of Leptospira santarosai serovar Shermani genome and prediction of virulence-associated genes.</title>
        <authorList>
            <person name="Chou L.F."/>
            <person name="Chen Y.T."/>
            <person name="Lu C.W."/>
            <person name="Ko Y.C."/>
            <person name="Tang C.Y."/>
            <person name="Pan M.J."/>
            <person name="Tian Y.C."/>
            <person name="Chiu C.H."/>
            <person name="Hung C.C."/>
            <person name="Yang C.W."/>
        </authorList>
    </citation>
    <scope>NUCLEOTIDE SEQUENCE [LARGE SCALE GENOMIC DNA]</scope>
    <source>
        <strain evidence="3">LT 821</strain>
    </source>
</reference>